<dbReference type="PANTHER" id="PTHR10000">
    <property type="entry name" value="PHOSPHOSERINE PHOSPHATASE"/>
    <property type="match status" value="1"/>
</dbReference>
<proteinExistence type="predicted"/>
<dbReference type="AlphaFoldDB" id="A0A1G6M2J4"/>
<dbReference type="GO" id="GO:0016791">
    <property type="term" value="F:phosphatase activity"/>
    <property type="evidence" value="ECO:0007669"/>
    <property type="project" value="TreeGrafter"/>
</dbReference>
<evidence type="ECO:0008006" key="3">
    <source>
        <dbReference type="Google" id="ProtNLM"/>
    </source>
</evidence>
<dbReference type="Gene3D" id="3.30.1240.10">
    <property type="match status" value="1"/>
</dbReference>
<dbReference type="Pfam" id="PF08282">
    <property type="entry name" value="Hydrolase_3"/>
    <property type="match status" value="1"/>
</dbReference>
<dbReference type="Gene3D" id="3.40.50.1000">
    <property type="entry name" value="HAD superfamily/HAD-like"/>
    <property type="match status" value="1"/>
</dbReference>
<dbReference type="InterPro" id="IPR023214">
    <property type="entry name" value="HAD_sf"/>
</dbReference>
<gene>
    <name evidence="1" type="ORF">SAMN04487824_1182</name>
</gene>
<dbReference type="GO" id="GO:0005829">
    <property type="term" value="C:cytosol"/>
    <property type="evidence" value="ECO:0007669"/>
    <property type="project" value="TreeGrafter"/>
</dbReference>
<dbReference type="PROSITE" id="PS01228">
    <property type="entry name" value="COF_1"/>
    <property type="match status" value="1"/>
</dbReference>
<dbReference type="STRING" id="604330.SAMN04489857_0135"/>
<dbReference type="NCBIfam" id="TIGR01484">
    <property type="entry name" value="HAD-SF-IIB"/>
    <property type="match status" value="1"/>
</dbReference>
<dbReference type="Proteomes" id="UP000198528">
    <property type="component" value="Unassembled WGS sequence"/>
</dbReference>
<evidence type="ECO:0000313" key="2">
    <source>
        <dbReference type="Proteomes" id="UP000198528"/>
    </source>
</evidence>
<accession>A0A1G6M2J4</accession>
<dbReference type="InterPro" id="IPR006379">
    <property type="entry name" value="HAD-SF_hydro_IIB"/>
</dbReference>
<reference evidence="2" key="1">
    <citation type="submission" date="2016-10" db="EMBL/GenBank/DDBJ databases">
        <authorList>
            <person name="Varghese N."/>
            <person name="Submissions S."/>
        </authorList>
    </citation>
    <scope>NUCLEOTIDE SEQUENCE [LARGE SCALE GENOMIC DNA]</scope>
    <source>
        <strain evidence="2">DSM 22619</strain>
    </source>
</reference>
<sequence>MIRLFASDLDGTLLNALHRTDPVVLRSIARVRQAGLRFSLATGRTLRSGRQMGFAGNVCVVCANGAIVLDECGVPIRTRSLDPAFVRELAAAFPTAPLEFVTVAHTYHLQSLEQHRASFGNAPFARRLLMRAPGLVGPPEHVYNVTPAQLASLDVLKVNAHLQGPGPAQDVHAFLARHADVATNAPFDPCMFEITAAGVNKGEALAWLAARLGIAEDEVAVYGDGGNDVVMLERFRHAYATANGSPAAKRAAGTVIGPCVTYAVPRHVVRTLRAQGSLCAAR</sequence>
<dbReference type="RefSeq" id="WP_090847108.1">
    <property type="nucleotide sequence ID" value="NZ_FMZL01000018.1"/>
</dbReference>
<organism evidence="1 2">
    <name type="scientific">Parafannyhessea umbonata</name>
    <dbReference type="NCBI Taxonomy" id="604330"/>
    <lineage>
        <taxon>Bacteria</taxon>
        <taxon>Bacillati</taxon>
        <taxon>Actinomycetota</taxon>
        <taxon>Coriobacteriia</taxon>
        <taxon>Coriobacteriales</taxon>
        <taxon>Atopobiaceae</taxon>
        <taxon>Parafannyhessea</taxon>
    </lineage>
</organism>
<dbReference type="SUPFAM" id="SSF56784">
    <property type="entry name" value="HAD-like"/>
    <property type="match status" value="1"/>
</dbReference>
<protein>
    <recommendedName>
        <fullName evidence="3">HAD family phosphatase</fullName>
    </recommendedName>
</protein>
<evidence type="ECO:0000313" key="1">
    <source>
        <dbReference type="EMBL" id="SDC49524.1"/>
    </source>
</evidence>
<dbReference type="EMBL" id="FMZL01000018">
    <property type="protein sequence ID" value="SDC49524.1"/>
    <property type="molecule type" value="Genomic_DNA"/>
</dbReference>
<dbReference type="PANTHER" id="PTHR10000:SF8">
    <property type="entry name" value="HAD SUPERFAMILY HYDROLASE-LIKE, TYPE 3"/>
    <property type="match status" value="1"/>
</dbReference>
<dbReference type="InterPro" id="IPR036412">
    <property type="entry name" value="HAD-like_sf"/>
</dbReference>
<name>A0A1G6M2J4_9ACTN</name>
<dbReference type="GO" id="GO:0000287">
    <property type="term" value="F:magnesium ion binding"/>
    <property type="evidence" value="ECO:0007669"/>
    <property type="project" value="TreeGrafter"/>
</dbReference>
<keyword evidence="2" id="KW-1185">Reference proteome</keyword>